<keyword evidence="2" id="KW-1185">Reference proteome</keyword>
<reference evidence="1" key="1">
    <citation type="submission" date="2019-07" db="EMBL/GenBank/DDBJ databases">
        <authorList>
            <person name="Dittberner H."/>
        </authorList>
    </citation>
    <scope>NUCLEOTIDE SEQUENCE [LARGE SCALE GENOMIC DNA]</scope>
</reference>
<dbReference type="SUPFAM" id="SSF160574">
    <property type="entry name" value="BT0923-like"/>
    <property type="match status" value="1"/>
</dbReference>
<name>A0A565B912_9BRAS</name>
<comment type="caution">
    <text evidence="1">The sequence shown here is derived from an EMBL/GenBank/DDBJ whole genome shotgun (WGS) entry which is preliminary data.</text>
</comment>
<dbReference type="AlphaFoldDB" id="A0A565B912"/>
<evidence type="ECO:0000313" key="2">
    <source>
        <dbReference type="Proteomes" id="UP000489600"/>
    </source>
</evidence>
<organism evidence="1 2">
    <name type="scientific">Arabis nemorensis</name>
    <dbReference type="NCBI Taxonomy" id="586526"/>
    <lineage>
        <taxon>Eukaryota</taxon>
        <taxon>Viridiplantae</taxon>
        <taxon>Streptophyta</taxon>
        <taxon>Embryophyta</taxon>
        <taxon>Tracheophyta</taxon>
        <taxon>Spermatophyta</taxon>
        <taxon>Magnoliopsida</taxon>
        <taxon>eudicotyledons</taxon>
        <taxon>Gunneridae</taxon>
        <taxon>Pentapetalae</taxon>
        <taxon>rosids</taxon>
        <taxon>malvids</taxon>
        <taxon>Brassicales</taxon>
        <taxon>Brassicaceae</taxon>
        <taxon>Arabideae</taxon>
        <taxon>Arabis</taxon>
    </lineage>
</organism>
<sequence length="149" mass="17232">MVKEAEECAVEDKKVKERTRLETHMKNQVSLDKLEERCDKAGVFDVENDRITPSWLGEAVTNQAAVYPERTIKRFISQKFEDRKLEPCQIVNKYGKPYIEVHIKDGETKDEMSATFDDNQGVLSAHLGGEDFDLRIMDYFIRSNVKAED</sequence>
<gene>
    <name evidence="1" type="ORF">ANE_LOCUS8289</name>
</gene>
<evidence type="ECO:0000313" key="1">
    <source>
        <dbReference type="EMBL" id="VVA97844.1"/>
    </source>
</evidence>
<accession>A0A565B912</accession>
<protein>
    <submittedName>
        <fullName evidence="1">Uncharacterized protein</fullName>
    </submittedName>
</protein>
<proteinExistence type="predicted"/>
<dbReference type="EMBL" id="CABITT030000003">
    <property type="protein sequence ID" value="VVA97844.1"/>
    <property type="molecule type" value="Genomic_DNA"/>
</dbReference>
<dbReference type="Proteomes" id="UP000489600">
    <property type="component" value="Unassembled WGS sequence"/>
</dbReference>